<feature type="repeat" description="CSPG" evidence="4">
    <location>
        <begin position="1337"/>
        <end position="1430"/>
    </location>
</feature>
<feature type="region of interest" description="Disordered" evidence="5">
    <location>
        <begin position="2041"/>
        <end position="2081"/>
    </location>
</feature>
<dbReference type="Proteomes" id="UP000746747">
    <property type="component" value="Unassembled WGS sequence"/>
</dbReference>
<keyword evidence="1 7" id="KW-0732">Signal</keyword>
<dbReference type="PROSITE" id="PS51854">
    <property type="entry name" value="CSPG"/>
    <property type="match status" value="5"/>
</dbReference>
<dbReference type="PANTHER" id="PTHR45739:SF12">
    <property type="entry name" value="CHONDROITIN SULFATE PROTEOGLYCAN 4-LIKE ISOFORM X2"/>
    <property type="match status" value="1"/>
</dbReference>
<feature type="region of interest" description="Disordered" evidence="5">
    <location>
        <begin position="162"/>
        <end position="187"/>
    </location>
</feature>
<sequence>MALLLSLPVSLLVSTLRLDITTRMALLATPEISDQSSDLVSESINSDRHFIMHLLSQSRNLTISERNGNLFTDSLLIASLDNNTVNTLNIKCSNDISLRITMNNNISKTILSPSLCRQNSQLKVQIGGIKEDQEWYFNGCVGNVTIAGEVLLDRWCSSEKSQQKQQQQKDANKQSDGPRPPPHYVERSHFTEPLILDEGAIVPIQRRNIYLFSRHHYGNISKGDILFRVLEAPQHGQLLKYSQPINQFVISDILANKIFYKHDDSETITDNIGLEAMIISQEAVASKRKMIYNIPIRINPVNDAPELKPGTDYEALWITGDSKLKLDSRAISLWDADSNPETVYVSVVATDGVRLENSEKKEIRKFTQRDFLKNDIYVIPTGRVSQKGTLKLIASDGENQSDVLQLTIYFAPIQMQLKANTGLKVIHQTAGIISSTNLSFTTNLPGIPIEYTIVDQPEYGVVQCRHGLGQFQICSTFTQNDIDSSRVQYKHSSAMHPLLDTFSFQIRVDTITSMIHVFRITFIPVHVKIFNRIPFLLNDTDNLPLKRENLFAWTFPKSFLTNQLVYHIIEPPKFGTLLRRIENNRNRRIGVSSNFTQKHIDDSDITYKMNFMQYSIVNDFFTFRLITPSVISEEILFEITFIPGRDSVQLINRTVIVEEGGIQKITNESLSLLTLDSSDFVFTIGNAPLYGNILVKKATGKQLKLANGDNFTTSDINNGNVFYKHMDGENRIDKVLLLAESVYQRTSRVPFWLTIRLILKNDNIPRLVGNNIIQITERGDRTLHPSLLPWVDDDIDAQPLQFTFHDNFRYATILSKFPPFAPLHSFTQRQMQHGEILIRHFGYNKKFKMNYTVSDGVHEVRSVVVINASEPFIWIQNSNITISITDTTTASILVPLTNRNLSAITNIDRKNSDIWFQVPAGNWIFVSNSTKKLVKNFTQQDIDDGRILYHITTPSFDDSENEQIITATVANLTIVEIFKVLKTKLDSHGRHHLEMRTLTSLTVPFSSISQIDKSILLAIASHKQPNEIVFDVIRQPTHGSLILESLRAVNNGRTVMPSNFFVSRFTQAHVNAGQVQYLHNGAHSTRDSIVFNVSVEKQIIGPYTLLINIVDDKVELSVSNITVISGSNKTINSDVLYVGDQDDVEFRILSAPECGWIVRDEWNLINISTIRQFNVQELTDHRIHYVNNPFSRDQRDTFTVAACTIGTQQCTVPKQVTVLVRYHNLYEPELLRNEIMKIWNMNRAPITNKHLFSQDDDTPTEQVRYLINQPLNGYVAHVNIPSKAITNFSQAEINKSEIIFVKNEGITTAGGFSFLVSDGLHQIGPEWFTVESSQGFKVTMDTNSRLIVPPGKFPVVIGPDLLKVQIPDAKPSEIVYKVTKVPRYGNLLLSGVSVQQFTQEDINQRRLVYKGGSNFLDEWTKKDQFLFKVFINDSVDEPTIDEHRFKISITYAALPSHRLHEFIQLHRVVVSRGGSVAINESHVNLGIIRKHFHGELLVQFSRKPRYGQLDVLNSIVKKTTLMKLLDLLTGRSLIYRHQKTETLVPDEILFYILSKNDVNRRTNRLRVILPVTVIPQKDPFIKIKKFPDRIKLTAGNNYSLSPEVFQAAHPEMKPTDLEYRLLQTGSNGVKFLMRSGITRLFTQDDVNNGKIQLSHQQQLDVHDNIDVVVFQVVLKFIAYHPSLKFGIICFINYYIPFLFLLKIKLFWVGSHIRALIIDILPLSFSLENHSDVEYTQGKTYVLLNRTHFGAKSNGDRSKIMYKITKSPENGTLYWVEGEKEANTFTQRDIDEERVLYAQLNMQAFQDRFEFKVENELNETIQSTSYVRVLPILNPQTLVADGNSVALITDTHLNASILQGSTPRFFVTESPRFGRFVLSTNVDQSVEFFTYNDIVNNGLFYVPNQTDVMILDFAELELNADEIQPARFRFDIEIYPSIIINYISSTDTTANRSVSPDLSHSSIVPINEFINYYVLIILFALIIGLITIVIIFRRHSSHLKQIRVVNAQKRRELNAKTKADLEKKSDLLSTTVYATIGRNRFEPSEKRSERSLQTFDGSKHHASLTPIPTSQRTQSRPLSGESLNYRALNVRNTSELNRSKPDQYHSTRLKDNQYWV</sequence>
<comment type="caution">
    <text evidence="8">The sequence shown here is derived from an EMBL/GenBank/DDBJ whole genome shotgun (WGS) entry which is preliminary data.</text>
</comment>
<feature type="transmembrane region" description="Helical" evidence="6">
    <location>
        <begin position="1969"/>
        <end position="1991"/>
    </location>
</feature>
<evidence type="ECO:0000313" key="8">
    <source>
        <dbReference type="EMBL" id="CAG9541019.1"/>
    </source>
</evidence>
<feature type="signal peptide" evidence="7">
    <location>
        <begin position="1"/>
        <end position="17"/>
    </location>
</feature>
<organism evidence="8 9">
    <name type="scientific">Cercopithifilaria johnstoni</name>
    <dbReference type="NCBI Taxonomy" id="2874296"/>
    <lineage>
        <taxon>Eukaryota</taxon>
        <taxon>Metazoa</taxon>
        <taxon>Ecdysozoa</taxon>
        <taxon>Nematoda</taxon>
        <taxon>Chromadorea</taxon>
        <taxon>Rhabditida</taxon>
        <taxon>Spirurina</taxon>
        <taxon>Spiruromorpha</taxon>
        <taxon>Filarioidea</taxon>
        <taxon>Onchocercidae</taxon>
        <taxon>Cercopithifilaria</taxon>
    </lineage>
</organism>
<feature type="repeat" description="CSPG" evidence="4">
    <location>
        <begin position="414"/>
        <end position="507"/>
    </location>
</feature>
<evidence type="ECO:0000256" key="3">
    <source>
        <dbReference type="ARBA" id="ARBA00023180"/>
    </source>
</evidence>
<dbReference type="GO" id="GO:0009653">
    <property type="term" value="P:anatomical structure morphogenesis"/>
    <property type="evidence" value="ECO:0007669"/>
    <property type="project" value="TreeGrafter"/>
</dbReference>
<evidence type="ECO:0000256" key="5">
    <source>
        <dbReference type="SAM" id="MobiDB-lite"/>
    </source>
</evidence>
<name>A0A8J2Q7H4_9BILA</name>
<keyword evidence="6" id="KW-1133">Transmembrane helix</keyword>
<feature type="chain" id="PRO_5035310023" description="Chondroitin sulfate proteoglycan 4" evidence="7">
    <location>
        <begin position="18"/>
        <end position="2115"/>
    </location>
</feature>
<dbReference type="PANTHER" id="PTHR45739">
    <property type="entry name" value="MATRIX PROTEIN, PUTATIVE-RELATED"/>
    <property type="match status" value="1"/>
</dbReference>
<keyword evidence="6" id="KW-0472">Membrane</keyword>
<feature type="compositionally biased region" description="Polar residues" evidence="5">
    <location>
        <begin position="2065"/>
        <end position="2076"/>
    </location>
</feature>
<evidence type="ECO:0000256" key="2">
    <source>
        <dbReference type="ARBA" id="ARBA00022737"/>
    </source>
</evidence>
<keyword evidence="6" id="KW-0812">Transmembrane</keyword>
<protein>
    <recommendedName>
        <fullName evidence="10">Chondroitin sulfate proteoglycan 4</fullName>
    </recommendedName>
</protein>
<feature type="repeat" description="CSPG" evidence="4">
    <location>
        <begin position="1227"/>
        <end position="1317"/>
    </location>
</feature>
<proteinExistence type="predicted"/>
<evidence type="ECO:0000256" key="4">
    <source>
        <dbReference type="PROSITE-ProRule" id="PRU01201"/>
    </source>
</evidence>
<feature type="repeat" description="CSPG" evidence="4">
    <location>
        <begin position="992"/>
        <end position="1094"/>
    </location>
</feature>
<dbReference type="Pfam" id="PF16184">
    <property type="entry name" value="Cadherin_3"/>
    <property type="match status" value="8"/>
</dbReference>
<evidence type="ECO:0000256" key="7">
    <source>
        <dbReference type="SAM" id="SignalP"/>
    </source>
</evidence>
<evidence type="ECO:0000256" key="6">
    <source>
        <dbReference type="SAM" id="Phobius"/>
    </source>
</evidence>
<evidence type="ECO:0000313" key="9">
    <source>
        <dbReference type="Proteomes" id="UP000746747"/>
    </source>
</evidence>
<dbReference type="EMBL" id="CAKAEH010002080">
    <property type="protein sequence ID" value="CAG9541019.1"/>
    <property type="molecule type" value="Genomic_DNA"/>
</dbReference>
<keyword evidence="9" id="KW-1185">Reference proteome</keyword>
<evidence type="ECO:0008006" key="10">
    <source>
        <dbReference type="Google" id="ProtNLM"/>
    </source>
</evidence>
<accession>A0A8J2Q7H4</accession>
<evidence type="ECO:0000256" key="1">
    <source>
        <dbReference type="ARBA" id="ARBA00022729"/>
    </source>
</evidence>
<feature type="repeat" description="CSPG" evidence="4">
    <location>
        <begin position="185"/>
        <end position="277"/>
    </location>
</feature>
<reference evidence="8" key="1">
    <citation type="submission" date="2021-09" db="EMBL/GenBank/DDBJ databases">
        <authorList>
            <consortium name="Pathogen Informatics"/>
        </authorList>
    </citation>
    <scope>NUCLEOTIDE SEQUENCE</scope>
</reference>
<keyword evidence="2" id="KW-0677">Repeat</keyword>
<dbReference type="InterPro" id="IPR051561">
    <property type="entry name" value="FRAS1_ECM"/>
</dbReference>
<dbReference type="InterPro" id="IPR039005">
    <property type="entry name" value="CSPG_rpt"/>
</dbReference>
<gene>
    <name evidence="8" type="ORF">CJOHNSTONI_LOCUS10481</name>
</gene>
<keyword evidence="3" id="KW-0325">Glycoprotein</keyword>
<dbReference type="OrthoDB" id="5831138at2759"/>